<dbReference type="PROSITE" id="PS50005">
    <property type="entry name" value="TPR"/>
    <property type="match status" value="1"/>
</dbReference>
<feature type="domain" description="Histidine kinase" evidence="12">
    <location>
        <begin position="432"/>
        <end position="617"/>
    </location>
</feature>
<dbReference type="Gene3D" id="1.25.40.10">
    <property type="entry name" value="Tetratricopeptide repeat domain"/>
    <property type="match status" value="2"/>
</dbReference>
<dbReference type="GO" id="GO:0046983">
    <property type="term" value="F:protein dimerization activity"/>
    <property type="evidence" value="ECO:0007669"/>
    <property type="project" value="InterPro"/>
</dbReference>
<feature type="repeat" description="TPR" evidence="9">
    <location>
        <begin position="110"/>
        <end position="143"/>
    </location>
</feature>
<dbReference type="PROSITE" id="PS50109">
    <property type="entry name" value="HIS_KIN"/>
    <property type="match status" value="1"/>
</dbReference>
<dbReference type="PANTHER" id="PTHR24421:SF10">
    <property type="entry name" value="NITRATE_NITRITE SENSOR PROTEIN NARQ"/>
    <property type="match status" value="1"/>
</dbReference>
<sequence>MISQKKYHHIIILFFLSITSILGQSGNNLSINENLDLADDWENKNLDSSLHYSLIALEKSRAAEDQVSEIKSLNNVGYSLGQLSKYSEAYEMHQEALTVSKAIKDTSQIAKTLNFIGVFYNELSDYDEAQKYFTQSYELRYNLKDTVGTAIVAGNIGLNYYRLKQYDLAEKYMNQTYQIDSMLNDSLYIIGDLINLGLVYKFTDRLDLSEKVTKEALDIATKLGSSSDIALILGNLGMIYLQAKDYQKCEDYLNESIKLRRISGNPRSLVRTHANFLSLYKDWGKYDKALIYADSASYYNNIVKNKRQEEKILRNKAEVFEKMGNYKEALRNRDLLSSVRDSMTNSERLQRLASAESRLNLLAKENEIIKQENDIVQLTSRNQRLIFGGTGLMLLMAIGYLLRSRSYSKRNAELQKQFAQDLIKSTEQERKRISSELHDSIGQSLLLIKNKILLNPQEVRQDIDIVDNAISEVRSISQALHPYQFEKLGLIKSLEYLIDQFQNNSNIFYSHEIEVENLSLPDSQGIYVYRIIQECINNVEKHSNAKACNLLVEKNTDHILFQIRDNGKGFDLTENSQLLNSLGMKTLRERAQIIGAQLIIDSTAGKGTIVKLKVPYS</sequence>
<dbReference type="InterPro" id="IPR005467">
    <property type="entry name" value="His_kinase_dom"/>
</dbReference>
<evidence type="ECO:0000256" key="5">
    <source>
        <dbReference type="ARBA" id="ARBA00022741"/>
    </source>
</evidence>
<gene>
    <name evidence="13" type="ORF">GCM10007940_23690</name>
</gene>
<keyword evidence="4" id="KW-0808">Transferase</keyword>
<dbReference type="Pfam" id="PF13424">
    <property type="entry name" value="TPR_12"/>
    <property type="match status" value="2"/>
</dbReference>
<dbReference type="AlphaFoldDB" id="A0AA37SQP2"/>
<dbReference type="InterPro" id="IPR011712">
    <property type="entry name" value="Sig_transdc_His_kin_sub3_dim/P"/>
</dbReference>
<dbReference type="SUPFAM" id="SSF55874">
    <property type="entry name" value="ATPase domain of HSP90 chaperone/DNA topoisomerase II/histidine kinase"/>
    <property type="match status" value="1"/>
</dbReference>
<dbReference type="Pfam" id="PF07730">
    <property type="entry name" value="HisKA_3"/>
    <property type="match status" value="1"/>
</dbReference>
<dbReference type="InterPro" id="IPR011990">
    <property type="entry name" value="TPR-like_helical_dom_sf"/>
</dbReference>
<keyword evidence="6" id="KW-0418">Kinase</keyword>
<dbReference type="Proteomes" id="UP001156666">
    <property type="component" value="Unassembled WGS sequence"/>
</dbReference>
<evidence type="ECO:0000256" key="3">
    <source>
        <dbReference type="ARBA" id="ARBA00022553"/>
    </source>
</evidence>
<dbReference type="InterPro" id="IPR036890">
    <property type="entry name" value="HATPase_C_sf"/>
</dbReference>
<keyword evidence="7" id="KW-0067">ATP-binding</keyword>
<comment type="catalytic activity">
    <reaction evidence="1">
        <text>ATP + protein L-histidine = ADP + protein N-phospho-L-histidine.</text>
        <dbReference type="EC" id="2.7.13.3"/>
    </reaction>
</comment>
<dbReference type="PANTHER" id="PTHR24421">
    <property type="entry name" value="NITRATE/NITRITE SENSOR PROTEIN NARX-RELATED"/>
    <property type="match status" value="1"/>
</dbReference>
<feature type="coiled-coil region" evidence="10">
    <location>
        <begin position="352"/>
        <end position="381"/>
    </location>
</feature>
<dbReference type="EMBL" id="BSOH01000014">
    <property type="protein sequence ID" value="GLR17754.1"/>
    <property type="molecule type" value="Genomic_DNA"/>
</dbReference>
<keyword evidence="10" id="KW-0175">Coiled coil</keyword>
<dbReference type="Gene3D" id="3.30.565.10">
    <property type="entry name" value="Histidine kinase-like ATPase, C-terminal domain"/>
    <property type="match status" value="1"/>
</dbReference>
<evidence type="ECO:0000256" key="11">
    <source>
        <dbReference type="SAM" id="Phobius"/>
    </source>
</evidence>
<keyword evidence="9" id="KW-0802">TPR repeat</keyword>
<comment type="caution">
    <text evidence="13">The sequence shown here is derived from an EMBL/GenBank/DDBJ whole genome shotgun (WGS) entry which is preliminary data.</text>
</comment>
<keyword evidence="5" id="KW-0547">Nucleotide-binding</keyword>
<reference evidence="13" key="2">
    <citation type="submission" date="2023-01" db="EMBL/GenBank/DDBJ databases">
        <title>Draft genome sequence of Portibacter lacus strain NBRC 108769.</title>
        <authorList>
            <person name="Sun Q."/>
            <person name="Mori K."/>
        </authorList>
    </citation>
    <scope>NUCLEOTIDE SEQUENCE</scope>
    <source>
        <strain evidence="13">NBRC 108769</strain>
    </source>
</reference>
<evidence type="ECO:0000259" key="12">
    <source>
        <dbReference type="PROSITE" id="PS50109"/>
    </source>
</evidence>
<dbReference type="InterPro" id="IPR019734">
    <property type="entry name" value="TPR_rpt"/>
</dbReference>
<evidence type="ECO:0000256" key="9">
    <source>
        <dbReference type="PROSITE-ProRule" id="PRU00339"/>
    </source>
</evidence>
<evidence type="ECO:0000256" key="6">
    <source>
        <dbReference type="ARBA" id="ARBA00022777"/>
    </source>
</evidence>
<dbReference type="Gene3D" id="1.20.5.1930">
    <property type="match status" value="1"/>
</dbReference>
<evidence type="ECO:0000256" key="2">
    <source>
        <dbReference type="ARBA" id="ARBA00012438"/>
    </source>
</evidence>
<keyword evidence="8" id="KW-0902">Two-component regulatory system</keyword>
<dbReference type="InterPro" id="IPR050482">
    <property type="entry name" value="Sensor_HK_TwoCompSys"/>
</dbReference>
<dbReference type="SUPFAM" id="SSF48452">
    <property type="entry name" value="TPR-like"/>
    <property type="match status" value="2"/>
</dbReference>
<dbReference type="GO" id="GO:0005524">
    <property type="term" value="F:ATP binding"/>
    <property type="evidence" value="ECO:0007669"/>
    <property type="project" value="UniProtKB-KW"/>
</dbReference>
<evidence type="ECO:0000256" key="1">
    <source>
        <dbReference type="ARBA" id="ARBA00000085"/>
    </source>
</evidence>
<dbReference type="Pfam" id="PF02518">
    <property type="entry name" value="HATPase_c"/>
    <property type="match status" value="1"/>
</dbReference>
<evidence type="ECO:0000256" key="4">
    <source>
        <dbReference type="ARBA" id="ARBA00022679"/>
    </source>
</evidence>
<accession>A0AA37SQP2</accession>
<reference evidence="13" key="1">
    <citation type="journal article" date="2014" name="Int. J. Syst. Evol. Microbiol.">
        <title>Complete genome sequence of Corynebacterium casei LMG S-19264T (=DSM 44701T), isolated from a smear-ripened cheese.</title>
        <authorList>
            <consortium name="US DOE Joint Genome Institute (JGI-PGF)"/>
            <person name="Walter F."/>
            <person name="Albersmeier A."/>
            <person name="Kalinowski J."/>
            <person name="Ruckert C."/>
        </authorList>
    </citation>
    <scope>NUCLEOTIDE SEQUENCE</scope>
    <source>
        <strain evidence="13">NBRC 108769</strain>
    </source>
</reference>
<feature type="transmembrane region" description="Helical" evidence="11">
    <location>
        <begin position="385"/>
        <end position="402"/>
    </location>
</feature>
<dbReference type="GO" id="GO:0000155">
    <property type="term" value="F:phosphorelay sensor kinase activity"/>
    <property type="evidence" value="ECO:0007669"/>
    <property type="project" value="InterPro"/>
</dbReference>
<proteinExistence type="predicted"/>
<evidence type="ECO:0000256" key="8">
    <source>
        <dbReference type="ARBA" id="ARBA00023012"/>
    </source>
</evidence>
<keyword evidence="14" id="KW-1185">Reference proteome</keyword>
<evidence type="ECO:0000256" key="7">
    <source>
        <dbReference type="ARBA" id="ARBA00022840"/>
    </source>
</evidence>
<dbReference type="CDD" id="cd16917">
    <property type="entry name" value="HATPase_UhpB-NarQ-NarX-like"/>
    <property type="match status" value="1"/>
</dbReference>
<keyword evidence="11" id="KW-0812">Transmembrane</keyword>
<name>A0AA37SQP2_9BACT</name>
<keyword evidence="11" id="KW-0472">Membrane</keyword>
<dbReference type="GO" id="GO:0016020">
    <property type="term" value="C:membrane"/>
    <property type="evidence" value="ECO:0007669"/>
    <property type="project" value="InterPro"/>
</dbReference>
<dbReference type="SMART" id="SM00028">
    <property type="entry name" value="TPR"/>
    <property type="match status" value="7"/>
</dbReference>
<protein>
    <recommendedName>
        <fullName evidence="2">histidine kinase</fullName>
        <ecNumber evidence="2">2.7.13.3</ecNumber>
    </recommendedName>
</protein>
<keyword evidence="11" id="KW-1133">Transmembrane helix</keyword>
<evidence type="ECO:0000313" key="13">
    <source>
        <dbReference type="EMBL" id="GLR17754.1"/>
    </source>
</evidence>
<organism evidence="13 14">
    <name type="scientific">Portibacter lacus</name>
    <dbReference type="NCBI Taxonomy" id="1099794"/>
    <lineage>
        <taxon>Bacteria</taxon>
        <taxon>Pseudomonadati</taxon>
        <taxon>Bacteroidota</taxon>
        <taxon>Saprospiria</taxon>
        <taxon>Saprospirales</taxon>
        <taxon>Haliscomenobacteraceae</taxon>
        <taxon>Portibacter</taxon>
    </lineage>
</organism>
<keyword evidence="3" id="KW-0597">Phosphoprotein</keyword>
<evidence type="ECO:0000256" key="10">
    <source>
        <dbReference type="SAM" id="Coils"/>
    </source>
</evidence>
<dbReference type="RefSeq" id="WP_235291436.1">
    <property type="nucleotide sequence ID" value="NZ_BSOH01000014.1"/>
</dbReference>
<feature type="coiled-coil region" evidence="10">
    <location>
        <begin position="409"/>
        <end position="436"/>
    </location>
</feature>
<evidence type="ECO:0000313" key="14">
    <source>
        <dbReference type="Proteomes" id="UP001156666"/>
    </source>
</evidence>
<dbReference type="EC" id="2.7.13.3" evidence="2"/>
<dbReference type="InterPro" id="IPR003594">
    <property type="entry name" value="HATPase_dom"/>
</dbReference>